<dbReference type="RefSeq" id="WP_083371323.1">
    <property type="nucleotide sequence ID" value="NZ_LT629776.1"/>
</dbReference>
<organism evidence="7 8">
    <name type="scientific">Paraoerskovia marina</name>
    <dbReference type="NCBI Taxonomy" id="545619"/>
    <lineage>
        <taxon>Bacteria</taxon>
        <taxon>Bacillati</taxon>
        <taxon>Actinomycetota</taxon>
        <taxon>Actinomycetes</taxon>
        <taxon>Micrococcales</taxon>
        <taxon>Cellulomonadaceae</taxon>
        <taxon>Paraoerskovia</taxon>
    </lineage>
</organism>
<evidence type="ECO:0000259" key="6">
    <source>
        <dbReference type="PROSITE" id="PS50801"/>
    </source>
</evidence>
<feature type="transmembrane region" description="Helical" evidence="5">
    <location>
        <begin position="244"/>
        <end position="264"/>
    </location>
</feature>
<feature type="transmembrane region" description="Helical" evidence="5">
    <location>
        <begin position="44"/>
        <end position="69"/>
    </location>
</feature>
<feature type="transmembrane region" description="Helical" evidence="5">
    <location>
        <begin position="81"/>
        <end position="99"/>
    </location>
</feature>
<feature type="domain" description="STAS" evidence="6">
    <location>
        <begin position="437"/>
        <end position="549"/>
    </location>
</feature>
<dbReference type="InterPro" id="IPR002645">
    <property type="entry name" value="STAS_dom"/>
</dbReference>
<dbReference type="InterPro" id="IPR011547">
    <property type="entry name" value="SLC26A/SulP_dom"/>
</dbReference>
<dbReference type="GO" id="GO:0016020">
    <property type="term" value="C:membrane"/>
    <property type="evidence" value="ECO:0007669"/>
    <property type="project" value="UniProtKB-SubCell"/>
</dbReference>
<dbReference type="SUPFAM" id="SSF52091">
    <property type="entry name" value="SpoIIaa-like"/>
    <property type="match status" value="1"/>
</dbReference>
<dbReference type="NCBIfam" id="TIGR00815">
    <property type="entry name" value="sulP"/>
    <property type="match status" value="1"/>
</dbReference>
<dbReference type="Proteomes" id="UP000185663">
    <property type="component" value="Chromosome I"/>
</dbReference>
<feature type="transmembrane region" description="Helical" evidence="5">
    <location>
        <begin position="351"/>
        <end position="369"/>
    </location>
</feature>
<keyword evidence="2 5" id="KW-0812">Transmembrane</keyword>
<sequence length="556" mass="58130">MARRIRSVVPGLAEARDYDRAWLRGDVVAGFTLWAMLVPQSLGFAVLAGLPPVVGLYAAIGASFLYWLWGSSKQLNVGAESTVAIMVASIVGGMASPGSDEYVELVAMLALLVGVVLLLGGIFRLGRIADFLSRPVLAGYVFGSGILIVTSQLQGFVGVEVDSGDYLTEIGAVARNLDLADAASLAFGVATVAVVLVLRRVAPQIPGALVAIVGSMVVVGVSGVEVAVVGAFDGGLPAPGIPDVSGSDLLALIGPAFAVAMLVYPDSVLTARSIAATQGDRIDANREFFGVGAANIGAGLLGALPVNGSQSRSFVAADAGARSQLANIVAAALAVLTLLFLAPVFEYLPTATLAAIVIIAGFGLFDVQEFRTLWRYRRSEFWMAVVTVVGVLALGMLVGILIAIGLSLLIVVLKAASPHTAVLGRLPGTDTYRDMADHDDATPTPGLLVYRFDASIFFANASKLRDDVLNLLDDDTHTVVIDMESVDDIDSSGAQVVLELLDELDRRDVGLCFARVRSELRDELEVSGIEARLTGPGIHLEVDDAVTHHGTTPEQD</sequence>
<feature type="transmembrane region" description="Helical" evidence="5">
    <location>
        <begin position="105"/>
        <end position="125"/>
    </location>
</feature>
<evidence type="ECO:0000313" key="7">
    <source>
        <dbReference type="EMBL" id="SDR88995.1"/>
    </source>
</evidence>
<feature type="transmembrane region" description="Helical" evidence="5">
    <location>
        <begin position="325"/>
        <end position="345"/>
    </location>
</feature>
<feature type="transmembrane region" description="Helical" evidence="5">
    <location>
        <begin position="179"/>
        <end position="198"/>
    </location>
</feature>
<dbReference type="AlphaFoldDB" id="A0A1H1MRI7"/>
<dbReference type="PROSITE" id="PS50801">
    <property type="entry name" value="STAS"/>
    <property type="match status" value="1"/>
</dbReference>
<comment type="subcellular location">
    <subcellularLocation>
        <location evidence="1">Membrane</location>
        <topology evidence="1">Multi-pass membrane protein</topology>
    </subcellularLocation>
</comment>
<evidence type="ECO:0000256" key="5">
    <source>
        <dbReference type="SAM" id="Phobius"/>
    </source>
</evidence>
<dbReference type="Pfam" id="PF00916">
    <property type="entry name" value="Sulfate_transp"/>
    <property type="match status" value="1"/>
</dbReference>
<dbReference type="OrthoDB" id="9771198at2"/>
<dbReference type="PROSITE" id="PS01130">
    <property type="entry name" value="SLC26A"/>
    <property type="match status" value="1"/>
</dbReference>
<dbReference type="Gene3D" id="3.30.750.24">
    <property type="entry name" value="STAS domain"/>
    <property type="match status" value="1"/>
</dbReference>
<gene>
    <name evidence="7" type="ORF">SAMN04489860_0308</name>
</gene>
<feature type="transmembrane region" description="Helical" evidence="5">
    <location>
        <begin position="210"/>
        <end position="232"/>
    </location>
</feature>
<dbReference type="InterPro" id="IPR036513">
    <property type="entry name" value="STAS_dom_sf"/>
</dbReference>
<dbReference type="GO" id="GO:0008271">
    <property type="term" value="F:secondary active sulfate transmembrane transporter activity"/>
    <property type="evidence" value="ECO:0007669"/>
    <property type="project" value="InterPro"/>
</dbReference>
<keyword evidence="8" id="KW-1185">Reference proteome</keyword>
<feature type="transmembrane region" description="Helical" evidence="5">
    <location>
        <begin position="21"/>
        <end position="38"/>
    </location>
</feature>
<dbReference type="CDD" id="cd07042">
    <property type="entry name" value="STAS_SulP_like_sulfate_transporter"/>
    <property type="match status" value="1"/>
</dbReference>
<dbReference type="InterPro" id="IPR018045">
    <property type="entry name" value="S04_transporter_CS"/>
</dbReference>
<evidence type="ECO:0000256" key="1">
    <source>
        <dbReference type="ARBA" id="ARBA00004141"/>
    </source>
</evidence>
<dbReference type="EMBL" id="LT629776">
    <property type="protein sequence ID" value="SDR88995.1"/>
    <property type="molecule type" value="Genomic_DNA"/>
</dbReference>
<dbReference type="PANTHER" id="PTHR11814">
    <property type="entry name" value="SULFATE TRANSPORTER"/>
    <property type="match status" value="1"/>
</dbReference>
<feature type="transmembrane region" description="Helical" evidence="5">
    <location>
        <begin position="381"/>
        <end position="413"/>
    </location>
</feature>
<accession>A0A1H1MRI7</accession>
<keyword evidence="3 5" id="KW-1133">Transmembrane helix</keyword>
<evidence type="ECO:0000256" key="4">
    <source>
        <dbReference type="ARBA" id="ARBA00023136"/>
    </source>
</evidence>
<keyword evidence="4 5" id="KW-0472">Membrane</keyword>
<dbReference type="eggNOG" id="COG0659">
    <property type="taxonomic scope" value="Bacteria"/>
</dbReference>
<evidence type="ECO:0000256" key="2">
    <source>
        <dbReference type="ARBA" id="ARBA00022692"/>
    </source>
</evidence>
<evidence type="ECO:0000313" key="8">
    <source>
        <dbReference type="Proteomes" id="UP000185663"/>
    </source>
</evidence>
<name>A0A1H1MRI7_9CELL</name>
<dbReference type="Pfam" id="PF01740">
    <property type="entry name" value="STAS"/>
    <property type="match status" value="1"/>
</dbReference>
<proteinExistence type="predicted"/>
<reference evidence="7 8" key="1">
    <citation type="submission" date="2016-10" db="EMBL/GenBank/DDBJ databases">
        <authorList>
            <person name="de Groot N.N."/>
        </authorList>
    </citation>
    <scope>NUCLEOTIDE SEQUENCE [LARGE SCALE GENOMIC DNA]</scope>
    <source>
        <strain evidence="7 8">DSM 22126</strain>
    </source>
</reference>
<dbReference type="InterPro" id="IPR001902">
    <property type="entry name" value="SLC26A/SulP_fam"/>
</dbReference>
<evidence type="ECO:0000256" key="3">
    <source>
        <dbReference type="ARBA" id="ARBA00022989"/>
    </source>
</evidence>
<dbReference type="STRING" id="545619.SAMN04489860_0308"/>
<feature type="transmembrane region" description="Helical" evidence="5">
    <location>
        <begin position="137"/>
        <end position="159"/>
    </location>
</feature>
<protein>
    <submittedName>
        <fullName evidence="7">High affinity sulphate transporter 1</fullName>
    </submittedName>
</protein>